<dbReference type="GO" id="GO:0009941">
    <property type="term" value="C:chloroplast envelope"/>
    <property type="evidence" value="ECO:0007669"/>
    <property type="project" value="UniProtKB-SubCell"/>
</dbReference>
<organism evidence="8">
    <name type="scientific">Physcomitrium patens</name>
    <name type="common">Spreading-leaved earth moss</name>
    <name type="synonym">Physcomitrella patens</name>
    <dbReference type="NCBI Taxonomy" id="3218"/>
    <lineage>
        <taxon>Eukaryota</taxon>
        <taxon>Viridiplantae</taxon>
        <taxon>Streptophyta</taxon>
        <taxon>Embryophyta</taxon>
        <taxon>Bryophyta</taxon>
        <taxon>Bryophytina</taxon>
        <taxon>Bryopsida</taxon>
        <taxon>Funariidae</taxon>
        <taxon>Funariales</taxon>
        <taxon>Funariaceae</taxon>
        <taxon>Physcomitrium</taxon>
    </lineage>
</organism>
<evidence type="ECO:0000256" key="3">
    <source>
        <dbReference type="ARBA" id="ARBA00006528"/>
    </source>
</evidence>
<dbReference type="InterPro" id="IPR002657">
    <property type="entry name" value="BilAc:Na_symport/Acr3"/>
</dbReference>
<dbReference type="InterPro" id="IPR038770">
    <property type="entry name" value="Na+/solute_symporter_sf"/>
</dbReference>
<dbReference type="PaxDb" id="3218-PP1S3_576V6.1"/>
<dbReference type="PANTHER" id="PTHR10361">
    <property type="entry name" value="SODIUM-BILE ACID COTRANSPORTER"/>
    <property type="match status" value="1"/>
</dbReference>
<evidence type="ECO:0000256" key="1">
    <source>
        <dbReference type="ARBA" id="ARBA00004119"/>
    </source>
</evidence>
<dbReference type="STRING" id="3218.A0A2K1J0U5"/>
<feature type="transmembrane region" description="Helical" evidence="7">
    <location>
        <begin position="229"/>
        <end position="250"/>
    </location>
</feature>
<name>A0A2K1J0U5_PHYPA</name>
<dbReference type="Gene3D" id="1.20.1530.20">
    <property type="match status" value="1"/>
</dbReference>
<dbReference type="Proteomes" id="UP000006727">
    <property type="component" value="Chromosome 18"/>
</dbReference>
<dbReference type="EnsemblPlants" id="Pp3c18_12460V3.1">
    <property type="protein sequence ID" value="PAC:32981136.CDS.1"/>
    <property type="gene ID" value="Pp3c18_12460"/>
</dbReference>
<feature type="transmembrane region" description="Helical" evidence="7">
    <location>
        <begin position="295"/>
        <end position="315"/>
    </location>
</feature>
<protein>
    <submittedName>
        <fullName evidence="8 9">Uncharacterized protein</fullName>
    </submittedName>
</protein>
<dbReference type="PANTHER" id="PTHR10361:SF28">
    <property type="entry name" value="P3 PROTEIN-RELATED"/>
    <property type="match status" value="1"/>
</dbReference>
<dbReference type="AlphaFoldDB" id="A0A2K1J0U5"/>
<feature type="transmembrane region" description="Helical" evidence="7">
    <location>
        <begin position="118"/>
        <end position="139"/>
    </location>
</feature>
<dbReference type="Gramene" id="Pp3c18_12460V3.2">
    <property type="protein sequence ID" value="PAC:32981137.CDS.1"/>
    <property type="gene ID" value="Pp3c18_12460"/>
</dbReference>
<dbReference type="InterPro" id="IPR004710">
    <property type="entry name" value="Bilac:Na_transpt"/>
</dbReference>
<evidence type="ECO:0000256" key="5">
    <source>
        <dbReference type="ARBA" id="ARBA00022989"/>
    </source>
</evidence>
<feature type="transmembrane region" description="Helical" evidence="7">
    <location>
        <begin position="270"/>
        <end position="288"/>
    </location>
</feature>
<keyword evidence="6 7" id="KW-0472">Membrane</keyword>
<feature type="transmembrane region" description="Helical" evidence="7">
    <location>
        <begin position="145"/>
        <end position="162"/>
    </location>
</feature>
<evidence type="ECO:0000313" key="8">
    <source>
        <dbReference type="EMBL" id="PNR35142.1"/>
    </source>
</evidence>
<comment type="subcellular location">
    <subcellularLocation>
        <location evidence="2">Membrane</location>
        <topology evidence="2">Multi-pass membrane protein</topology>
    </subcellularLocation>
    <subcellularLocation>
        <location evidence="1">Plastid</location>
        <location evidence="1">Chloroplast envelope</location>
    </subcellularLocation>
</comment>
<dbReference type="FunCoup" id="A0A2K1J0U5">
    <property type="interactions" value="503"/>
</dbReference>
<evidence type="ECO:0000256" key="2">
    <source>
        <dbReference type="ARBA" id="ARBA00004141"/>
    </source>
</evidence>
<keyword evidence="10" id="KW-1185">Reference proteome</keyword>
<evidence type="ECO:0000256" key="6">
    <source>
        <dbReference type="ARBA" id="ARBA00023136"/>
    </source>
</evidence>
<comment type="similarity">
    <text evidence="3">Belongs to the bile acid:sodium symporter (BASS) (TC 2.A.28) family.</text>
</comment>
<dbReference type="InParanoid" id="A0A2K1J0U5"/>
<dbReference type="Gramene" id="Pp3c18_12460V3.1">
    <property type="protein sequence ID" value="PAC:32981136.CDS.1"/>
    <property type="gene ID" value="Pp3c18_12460"/>
</dbReference>
<feature type="transmembrane region" description="Helical" evidence="7">
    <location>
        <begin position="327"/>
        <end position="347"/>
    </location>
</feature>
<proteinExistence type="inferred from homology"/>
<dbReference type="Pfam" id="PF01758">
    <property type="entry name" value="SBF"/>
    <property type="match status" value="1"/>
</dbReference>
<evidence type="ECO:0000313" key="9">
    <source>
        <dbReference type="EnsemblPlants" id="PAC:32981136.CDS.1"/>
    </source>
</evidence>
<feature type="transmembrane region" description="Helical" evidence="7">
    <location>
        <begin position="202"/>
        <end position="222"/>
    </location>
</feature>
<feature type="transmembrane region" description="Helical" evidence="7">
    <location>
        <begin position="174"/>
        <end position="196"/>
    </location>
</feature>
<gene>
    <name evidence="8" type="ORF">PHYPA_023041</name>
</gene>
<dbReference type="EMBL" id="ABEU02000018">
    <property type="protein sequence ID" value="PNR35142.1"/>
    <property type="molecule type" value="Genomic_DNA"/>
</dbReference>
<evidence type="ECO:0000256" key="7">
    <source>
        <dbReference type="SAM" id="Phobius"/>
    </source>
</evidence>
<dbReference type="EnsemblPlants" id="Pp3c18_12460V3.2">
    <property type="protein sequence ID" value="PAC:32981137.CDS.1"/>
    <property type="gene ID" value="Pp3c18_12460"/>
</dbReference>
<reference evidence="8 10" key="1">
    <citation type="journal article" date="2008" name="Science">
        <title>The Physcomitrella genome reveals evolutionary insights into the conquest of land by plants.</title>
        <authorList>
            <person name="Rensing S."/>
            <person name="Lang D."/>
            <person name="Zimmer A."/>
            <person name="Terry A."/>
            <person name="Salamov A."/>
            <person name="Shapiro H."/>
            <person name="Nishiyama T."/>
            <person name="Perroud P.-F."/>
            <person name="Lindquist E."/>
            <person name="Kamisugi Y."/>
            <person name="Tanahashi T."/>
            <person name="Sakakibara K."/>
            <person name="Fujita T."/>
            <person name="Oishi K."/>
            <person name="Shin-I T."/>
            <person name="Kuroki Y."/>
            <person name="Toyoda A."/>
            <person name="Suzuki Y."/>
            <person name="Hashimoto A."/>
            <person name="Yamaguchi K."/>
            <person name="Sugano A."/>
            <person name="Kohara Y."/>
            <person name="Fujiyama A."/>
            <person name="Anterola A."/>
            <person name="Aoki S."/>
            <person name="Ashton N."/>
            <person name="Barbazuk W.B."/>
            <person name="Barker E."/>
            <person name="Bennetzen J."/>
            <person name="Bezanilla M."/>
            <person name="Blankenship R."/>
            <person name="Cho S.H."/>
            <person name="Dutcher S."/>
            <person name="Estelle M."/>
            <person name="Fawcett J.A."/>
            <person name="Gundlach H."/>
            <person name="Hanada K."/>
            <person name="Heyl A."/>
            <person name="Hicks K.A."/>
            <person name="Hugh J."/>
            <person name="Lohr M."/>
            <person name="Mayer K."/>
            <person name="Melkozernov A."/>
            <person name="Murata T."/>
            <person name="Nelson D."/>
            <person name="Pils B."/>
            <person name="Prigge M."/>
            <person name="Reiss B."/>
            <person name="Renner T."/>
            <person name="Rombauts S."/>
            <person name="Rushton P."/>
            <person name="Sanderfoot A."/>
            <person name="Schween G."/>
            <person name="Shiu S.-H."/>
            <person name="Stueber K."/>
            <person name="Theodoulou F.L."/>
            <person name="Tu H."/>
            <person name="Van de Peer Y."/>
            <person name="Verrier P.J."/>
            <person name="Waters E."/>
            <person name="Wood A."/>
            <person name="Yang L."/>
            <person name="Cove D."/>
            <person name="Cuming A."/>
            <person name="Hasebe M."/>
            <person name="Lucas S."/>
            <person name="Mishler D.B."/>
            <person name="Reski R."/>
            <person name="Grigoriev I."/>
            <person name="Quatrano R.S."/>
            <person name="Boore J.L."/>
        </authorList>
    </citation>
    <scope>NUCLEOTIDE SEQUENCE [LARGE SCALE GENOMIC DNA]</scope>
    <source>
        <strain evidence="9 10">cv. Gransden 2004</strain>
    </source>
</reference>
<keyword evidence="5 7" id="KW-1133">Transmembrane helix</keyword>
<sequence length="424" mass="44048">MEMALRLRSGFPSCSSSKCVPSNRRRLEVSGDQGLREWSFQDAGGFVVLGNGGLKASVMQNGDLRRTLKHVRREVVRCAMQGGIESEGGEGEGEGDGKPSELLATSIEAFGEALSSGFPIWVAAACVAGLVKPAAFTWIQGQVQIIGLSITMLGMGMTMSLDDLKGALAMPKELVAGVLLQYTVMPTAGALVSRLLNLPANYAAGLILVSCCPGGTASNVVTYLARGNVALSVLMTAASTFLAVILTPMLTSKLVGQYVSVDAASLFSSTLQVVLLPVTVGVLLAHFLPGLVRRVSPLAPSVAVVTVAAICAGAISHSASTIRQSGGQVLIAVLALHVAGFFFGYVLSRVLGFEESTSRTVSIEVGMQNSVLGVVLASKHFASPLTAVPCAVSSVCHSILGSALARFWRSRRANHQTTGNATLS</sequence>
<evidence type="ECO:0000256" key="4">
    <source>
        <dbReference type="ARBA" id="ARBA00022692"/>
    </source>
</evidence>
<keyword evidence="4 7" id="KW-0812">Transmembrane</keyword>
<evidence type="ECO:0000313" key="10">
    <source>
        <dbReference type="Proteomes" id="UP000006727"/>
    </source>
</evidence>
<reference evidence="8 10" key="2">
    <citation type="journal article" date="2018" name="Plant J.">
        <title>The Physcomitrella patens chromosome-scale assembly reveals moss genome structure and evolution.</title>
        <authorList>
            <person name="Lang D."/>
            <person name="Ullrich K.K."/>
            <person name="Murat F."/>
            <person name="Fuchs J."/>
            <person name="Jenkins J."/>
            <person name="Haas F.B."/>
            <person name="Piednoel M."/>
            <person name="Gundlach H."/>
            <person name="Van Bel M."/>
            <person name="Meyberg R."/>
            <person name="Vives C."/>
            <person name="Morata J."/>
            <person name="Symeonidi A."/>
            <person name="Hiss M."/>
            <person name="Muchero W."/>
            <person name="Kamisugi Y."/>
            <person name="Saleh O."/>
            <person name="Blanc G."/>
            <person name="Decker E.L."/>
            <person name="van Gessel N."/>
            <person name="Grimwood J."/>
            <person name="Hayes R.D."/>
            <person name="Graham S.W."/>
            <person name="Gunter L.E."/>
            <person name="McDaniel S.F."/>
            <person name="Hoernstein S.N.W."/>
            <person name="Larsson A."/>
            <person name="Li F.W."/>
            <person name="Perroud P.F."/>
            <person name="Phillips J."/>
            <person name="Ranjan P."/>
            <person name="Rokshar D.S."/>
            <person name="Rothfels C.J."/>
            <person name="Schneider L."/>
            <person name="Shu S."/>
            <person name="Stevenson D.W."/>
            <person name="Thummler F."/>
            <person name="Tillich M."/>
            <person name="Villarreal Aguilar J.C."/>
            <person name="Widiez T."/>
            <person name="Wong G.K."/>
            <person name="Wymore A."/>
            <person name="Zhang Y."/>
            <person name="Zimmer A.D."/>
            <person name="Quatrano R.S."/>
            <person name="Mayer K.F.X."/>
            <person name="Goodstein D."/>
            <person name="Casacuberta J.M."/>
            <person name="Vandepoele K."/>
            <person name="Reski R."/>
            <person name="Cuming A.C."/>
            <person name="Tuskan G.A."/>
            <person name="Maumus F."/>
            <person name="Salse J."/>
            <person name="Schmutz J."/>
            <person name="Rensing S.A."/>
        </authorList>
    </citation>
    <scope>NUCLEOTIDE SEQUENCE [LARGE SCALE GENOMIC DNA]</scope>
    <source>
        <strain evidence="9 10">cv. Gransden 2004</strain>
    </source>
</reference>
<reference evidence="9" key="3">
    <citation type="submission" date="2020-12" db="UniProtKB">
        <authorList>
            <consortium name="EnsemblPlants"/>
        </authorList>
    </citation>
    <scope>IDENTIFICATION</scope>
</reference>
<dbReference type="OMA" id="NWVQPKW"/>
<accession>A0A2K1J0U5</accession>
<dbReference type="GO" id="GO:0016020">
    <property type="term" value="C:membrane"/>
    <property type="evidence" value="ECO:0007669"/>
    <property type="project" value="UniProtKB-SubCell"/>
</dbReference>